<dbReference type="RefSeq" id="WP_007418500.1">
    <property type="nucleotide sequence ID" value="NZ_ABOX02000067.1"/>
</dbReference>
<comment type="caution">
    <text evidence="3">The sequence shown here is derived from an EMBL/GenBank/DDBJ whole genome shotgun (WGS) entry which is preliminary data.</text>
</comment>
<dbReference type="Pfam" id="PF07661">
    <property type="entry name" value="MORN_2"/>
    <property type="match status" value="2"/>
</dbReference>
<feature type="compositionally biased region" description="Basic and acidic residues" evidence="1">
    <location>
        <begin position="243"/>
        <end position="258"/>
    </location>
</feature>
<name>B9XRR7_PEDPL</name>
<proteinExistence type="predicted"/>
<protein>
    <recommendedName>
        <fullName evidence="5">MORN variant repeat protein</fullName>
    </recommendedName>
</protein>
<keyword evidence="2" id="KW-0732">Signal</keyword>
<evidence type="ECO:0000256" key="1">
    <source>
        <dbReference type="SAM" id="MobiDB-lite"/>
    </source>
</evidence>
<dbReference type="EMBL" id="ABOX02000067">
    <property type="protein sequence ID" value="EEF57482.1"/>
    <property type="molecule type" value="Genomic_DNA"/>
</dbReference>
<dbReference type="OrthoDB" id="7342920at2"/>
<dbReference type="AlphaFoldDB" id="B9XRR7"/>
<evidence type="ECO:0000256" key="2">
    <source>
        <dbReference type="SAM" id="SignalP"/>
    </source>
</evidence>
<dbReference type="InterPro" id="IPR011652">
    <property type="entry name" value="MORN_2"/>
</dbReference>
<feature type="chain" id="PRO_5002893408" description="MORN variant repeat protein" evidence="2">
    <location>
        <begin position="21"/>
        <end position="298"/>
    </location>
</feature>
<evidence type="ECO:0000313" key="4">
    <source>
        <dbReference type="Proteomes" id="UP000003688"/>
    </source>
</evidence>
<reference evidence="3 4" key="1">
    <citation type="journal article" date="2011" name="J. Bacteriol.">
        <title>Genome sequence of 'Pedosphaera parvula' Ellin514, an aerobic Verrucomicrobial isolate from pasture soil.</title>
        <authorList>
            <person name="Kant R."/>
            <person name="van Passel M.W."/>
            <person name="Sangwan P."/>
            <person name="Palva A."/>
            <person name="Lucas S."/>
            <person name="Copeland A."/>
            <person name="Lapidus A."/>
            <person name="Glavina Del Rio T."/>
            <person name="Dalin E."/>
            <person name="Tice H."/>
            <person name="Bruce D."/>
            <person name="Goodwin L."/>
            <person name="Pitluck S."/>
            <person name="Chertkov O."/>
            <person name="Larimer F.W."/>
            <person name="Land M.L."/>
            <person name="Hauser L."/>
            <person name="Brettin T.S."/>
            <person name="Detter J.C."/>
            <person name="Han S."/>
            <person name="de Vos W.M."/>
            <person name="Janssen P.H."/>
            <person name="Smidt H."/>
        </authorList>
    </citation>
    <scope>NUCLEOTIDE SEQUENCE [LARGE SCALE GENOMIC DNA]</scope>
    <source>
        <strain evidence="3 4">Ellin514</strain>
    </source>
</reference>
<dbReference type="Proteomes" id="UP000003688">
    <property type="component" value="Unassembled WGS sequence"/>
</dbReference>
<feature type="region of interest" description="Disordered" evidence="1">
    <location>
        <begin position="238"/>
        <end position="258"/>
    </location>
</feature>
<sequence precursor="true">MNVNAAITKILMAWVVVCLASVGRAEGQNAKKTSVAAYKYGIWQKAGSLEELEQMRSQMSCPRGAHSVAEKTALFQGDPGIMVGCKAADGTLDGIYMLWYPTSVKDGVSGSLYKAAEGVYTHGKKQGLWMSWREDGSKIEQGKYATDRKNGIWTTWYGNGQKDKEIEFKDGVEKGLAVHWYENGQKGIECHVDGLLPSPEGGKPVKKLVGRYTNWDASGRMTMEGFYSKKGEGTGTWTTWSEDGTKEQSEYKNGKRDGDWTIWHPNGKKWVQGKWKDGERVGPTTYYYNNGKVDHVEK</sequence>
<dbReference type="STRING" id="320771.Cflav_PD0516"/>
<evidence type="ECO:0008006" key="5">
    <source>
        <dbReference type="Google" id="ProtNLM"/>
    </source>
</evidence>
<organism evidence="3 4">
    <name type="scientific">Pedosphaera parvula (strain Ellin514)</name>
    <dbReference type="NCBI Taxonomy" id="320771"/>
    <lineage>
        <taxon>Bacteria</taxon>
        <taxon>Pseudomonadati</taxon>
        <taxon>Verrucomicrobiota</taxon>
        <taxon>Pedosphaerae</taxon>
        <taxon>Pedosphaerales</taxon>
        <taxon>Pedosphaeraceae</taxon>
        <taxon>Pedosphaera</taxon>
    </lineage>
</organism>
<accession>B9XRR7</accession>
<gene>
    <name evidence="3" type="ORF">Cflav_PD0516</name>
</gene>
<dbReference type="Gene3D" id="2.20.110.10">
    <property type="entry name" value="Histone H3 K4-specific methyltransferase SET7/9 N-terminal domain"/>
    <property type="match status" value="2"/>
</dbReference>
<feature type="signal peptide" evidence="2">
    <location>
        <begin position="1"/>
        <end position="20"/>
    </location>
</feature>
<evidence type="ECO:0000313" key="3">
    <source>
        <dbReference type="EMBL" id="EEF57482.1"/>
    </source>
</evidence>
<dbReference type="SUPFAM" id="SSF82185">
    <property type="entry name" value="Histone H3 K4-specific methyltransferase SET7/9 N-terminal domain"/>
    <property type="match status" value="2"/>
</dbReference>
<keyword evidence="4" id="KW-1185">Reference proteome</keyword>